<evidence type="ECO:0000313" key="3">
    <source>
        <dbReference type="Proteomes" id="UP000245697"/>
    </source>
</evidence>
<protein>
    <recommendedName>
        <fullName evidence="4">Ricin-type beta-trefoil lectin protein</fullName>
    </recommendedName>
</protein>
<accession>A0A316FT51</accession>
<gene>
    <name evidence="2" type="ORF">BC793_102563</name>
</gene>
<dbReference type="InterPro" id="IPR035992">
    <property type="entry name" value="Ricin_B-like_lectins"/>
</dbReference>
<evidence type="ECO:0000256" key="1">
    <source>
        <dbReference type="SAM" id="Phobius"/>
    </source>
</evidence>
<dbReference type="RefSeq" id="WP_158319203.1">
    <property type="nucleotide sequence ID" value="NZ_QGGR01000002.1"/>
</dbReference>
<proteinExistence type="predicted"/>
<dbReference type="Proteomes" id="UP000245697">
    <property type="component" value="Unassembled WGS sequence"/>
</dbReference>
<keyword evidence="3" id="KW-1185">Reference proteome</keyword>
<name>A0A316FT51_9ACTN</name>
<sequence>MQPSSEAVTMMKRRGIDDDRGSLTMAMLAVTIGLTLSVALLPVVVHQVQSSRVVKDRAVALAGARIGLDVVMAQVAAASYGEADEKTGLLENLPDCRVPIEGDAGVGGEKLPYKVTIKYFAEDGSALNCPLKVAPKRADLYSEGLGTLNMAPAGTDPSEPYYISRALDATYTFKLDNRNLQSTGGVIRIDSSTTGFLCMDAVTNYPAPGAPLKMRTCNGATTQQFEYTKELYIKLVNSASTAYPNGMCVFAATAHAVGKQLGFQHCPSGAINPLYQWSLDNSSFLKSTSADRAVENFCASLTTANKVDSNVQLGACSSNAAVNVWRFDAGVGAGMAGEETYQLVNYAQFSRCLDVTNRSTTSTYMIAWFCKQDPNGVVDWNQTWLHPVPVLPATEKKGVIYIITGGARHCLRSPLVANSSSWVTVTKTGCPQANTTSLTGIPSELIWNVRRATKSYTTSYRIEDNEGLCLQPTELKGGVKGVDLHGDGTSKVKVATCSSSELQKWNAPPNISNSSPITDIIEQ</sequence>
<comment type="caution">
    <text evidence="2">The sequence shown here is derived from an EMBL/GenBank/DDBJ whole genome shotgun (WGS) entry which is preliminary data.</text>
</comment>
<dbReference type="Gene3D" id="2.80.10.50">
    <property type="match status" value="2"/>
</dbReference>
<dbReference type="OrthoDB" id="4816288at2"/>
<evidence type="ECO:0000313" key="2">
    <source>
        <dbReference type="EMBL" id="PWK51533.1"/>
    </source>
</evidence>
<dbReference type="SUPFAM" id="SSF50370">
    <property type="entry name" value="Ricin B-like lectins"/>
    <property type="match status" value="1"/>
</dbReference>
<keyword evidence="1" id="KW-0472">Membrane</keyword>
<dbReference type="EMBL" id="QGGR01000002">
    <property type="protein sequence ID" value="PWK51533.1"/>
    <property type="molecule type" value="Genomic_DNA"/>
</dbReference>
<keyword evidence="1" id="KW-0812">Transmembrane</keyword>
<evidence type="ECO:0008006" key="4">
    <source>
        <dbReference type="Google" id="ProtNLM"/>
    </source>
</evidence>
<organism evidence="2 3">
    <name type="scientific">Actinoplanes xinjiangensis</name>
    <dbReference type="NCBI Taxonomy" id="512350"/>
    <lineage>
        <taxon>Bacteria</taxon>
        <taxon>Bacillati</taxon>
        <taxon>Actinomycetota</taxon>
        <taxon>Actinomycetes</taxon>
        <taxon>Micromonosporales</taxon>
        <taxon>Micromonosporaceae</taxon>
        <taxon>Actinoplanes</taxon>
    </lineage>
</organism>
<dbReference type="PROSITE" id="PS50231">
    <property type="entry name" value="RICIN_B_LECTIN"/>
    <property type="match status" value="2"/>
</dbReference>
<feature type="transmembrane region" description="Helical" evidence="1">
    <location>
        <begin position="21"/>
        <end position="45"/>
    </location>
</feature>
<dbReference type="CDD" id="cd00161">
    <property type="entry name" value="beta-trefoil_Ricin-like"/>
    <property type="match status" value="1"/>
</dbReference>
<reference evidence="2 3" key="1">
    <citation type="submission" date="2018-05" db="EMBL/GenBank/DDBJ databases">
        <title>Genomic Encyclopedia of Archaeal and Bacterial Type Strains, Phase II (KMG-II): from individual species to whole genera.</title>
        <authorList>
            <person name="Goeker M."/>
        </authorList>
    </citation>
    <scope>NUCLEOTIDE SEQUENCE [LARGE SCALE GENOMIC DNA]</scope>
    <source>
        <strain evidence="2 3">DSM 45184</strain>
    </source>
</reference>
<dbReference type="AlphaFoldDB" id="A0A316FT51"/>
<keyword evidence="1" id="KW-1133">Transmembrane helix</keyword>